<comment type="subcellular location">
    <subcellularLocation>
        <location evidence="2">Cytoplasm</location>
    </subcellularLocation>
    <subcellularLocation>
        <location evidence="1">Nucleus</location>
    </subcellularLocation>
</comment>
<feature type="region of interest" description="Disordered" evidence="13">
    <location>
        <begin position="115"/>
        <end position="200"/>
    </location>
</feature>
<keyword evidence="9" id="KW-0694">RNA-binding</keyword>
<feature type="compositionally biased region" description="Acidic residues" evidence="13">
    <location>
        <begin position="157"/>
        <end position="170"/>
    </location>
</feature>
<sequence length="816" mass="89768">MFCDELDPERRRALKDEAESVSEEREEEKTTKQYKKDTATATTARLLGSRVFHFALFLLVVSARAWVGPSADIRRLSPFTYLVASRPPSPSISPSNTAKYKPLFRHILLNLQMAPHRKSRIPSRRRREDDGDEDGSINGDLEDDSLSEGTISAHEDVDADEEESDLSEEDTTAKPEEVPATNGRAQVTARPEGDEAQLRGKSKSAVGRLFGATVSDTQIMLNGLKLSEGSEGVEEIHFDDLDNSVATPKSANNKGSRGETLAERKRREHEEYIKERDSNPAFVPTRGGFFLHDKRNTDSPPNGYRASYNNSTNNKPKIRSHGLIVDSNAARRPAAKPDVTAERWTHDLHETVVQDTRPVPSTSAAIPNKTHFPHPPRPVPTAPRSSPQNRSFSSIVLVGNVPVIVFLPGMKAPIPYSAVPKRQHTCLPKHRPPLRRDKPVRISLPGQPPRYIFPASERSFIFIPRELRPNQQYRHRGRGGFYGGGGRRTSVYGGSIYTPSVAMSRRSSIGRGTEVINSPAGSVVSRVGAIPGEGGKPVVRLPPSIRPPVGPGFVPSHGVGPHMNVPHPPPYSMPPPPEFRENRPTHNIPMHQPRPQKTVSVADIESPVSYQLNPPQQQQEQPFHHQVPQPINGGFIPDSSMYASHARQPSHVSQASATPLSQIPERAIHAQPFQPYPYQQPQPYYAEAGYQPAPVFYPATNPEYPTYTAPVQPGHPPTYAPQGQQLPYAMPPHQPPASDLAQTQSGTVAHEANGTVYYYDASQMAGPTYPPQQNAAYPAPPQRAPQGGVVGMGGMMTPPGTTYYYPQPQNGTVYYA</sequence>
<evidence type="ECO:0000256" key="1">
    <source>
        <dbReference type="ARBA" id="ARBA00004123"/>
    </source>
</evidence>
<keyword evidence="7" id="KW-0509">mRNA transport</keyword>
<dbReference type="GO" id="GO:0000184">
    <property type="term" value="P:nuclear-transcribed mRNA catabolic process, nonsense-mediated decay"/>
    <property type="evidence" value="ECO:0007669"/>
    <property type="project" value="UniProtKB-KW"/>
</dbReference>
<feature type="region of interest" description="Disordered" evidence="13">
    <location>
        <begin position="291"/>
        <end position="318"/>
    </location>
</feature>
<feature type="compositionally biased region" description="Basic residues" evidence="13">
    <location>
        <begin position="115"/>
        <end position="125"/>
    </location>
</feature>
<feature type="compositionally biased region" description="Basic and acidic residues" evidence="13">
    <location>
        <begin position="256"/>
        <end position="273"/>
    </location>
</feature>
<protein>
    <recommendedName>
        <fullName evidence="14">Btz domain-containing protein</fullName>
    </recommendedName>
</protein>
<dbReference type="GO" id="GO:0006397">
    <property type="term" value="P:mRNA processing"/>
    <property type="evidence" value="ECO:0007669"/>
    <property type="project" value="UniProtKB-KW"/>
</dbReference>
<evidence type="ECO:0000256" key="12">
    <source>
        <dbReference type="ARBA" id="ARBA00023242"/>
    </source>
</evidence>
<dbReference type="GO" id="GO:0005737">
    <property type="term" value="C:cytoplasm"/>
    <property type="evidence" value="ECO:0007669"/>
    <property type="project" value="UniProtKB-SubCell"/>
</dbReference>
<evidence type="ECO:0000256" key="6">
    <source>
        <dbReference type="ARBA" id="ARBA00022664"/>
    </source>
</evidence>
<feature type="domain" description="Btz" evidence="14">
    <location>
        <begin position="241"/>
        <end position="371"/>
    </location>
</feature>
<keyword evidence="4" id="KW-0813">Transport</keyword>
<evidence type="ECO:0000256" key="8">
    <source>
        <dbReference type="ARBA" id="ARBA00022845"/>
    </source>
</evidence>
<evidence type="ECO:0000256" key="10">
    <source>
        <dbReference type="ARBA" id="ARBA00023161"/>
    </source>
</evidence>
<reference evidence="15 16" key="1">
    <citation type="submission" date="2017-10" db="EMBL/GenBank/DDBJ databases">
        <title>Comparative genomics in systemic dimorphic fungi from Ajellomycetaceae.</title>
        <authorList>
            <person name="Munoz J.F."/>
            <person name="Mcewen J.G."/>
            <person name="Clay O.K."/>
            <person name="Cuomo C.A."/>
        </authorList>
    </citation>
    <scope>NUCLEOTIDE SEQUENCE [LARGE SCALE GENOMIC DNA]</scope>
    <source>
        <strain evidence="15 16">UAMH130</strain>
    </source>
</reference>
<keyword evidence="10" id="KW-0866">Nonsense-mediated mRNA decay</keyword>
<name>A0A2B7WMC7_9EURO</name>
<dbReference type="Pfam" id="PF09405">
    <property type="entry name" value="Btz"/>
    <property type="match status" value="1"/>
</dbReference>
<keyword evidence="11" id="KW-0508">mRNA splicing</keyword>
<keyword evidence="16" id="KW-1185">Reference proteome</keyword>
<dbReference type="GO" id="GO:0006417">
    <property type="term" value="P:regulation of translation"/>
    <property type="evidence" value="ECO:0007669"/>
    <property type="project" value="UniProtKB-KW"/>
</dbReference>
<evidence type="ECO:0000256" key="5">
    <source>
        <dbReference type="ARBA" id="ARBA00022490"/>
    </source>
</evidence>
<dbReference type="SMART" id="SM01044">
    <property type="entry name" value="Btz"/>
    <property type="match status" value="1"/>
</dbReference>
<evidence type="ECO:0000256" key="9">
    <source>
        <dbReference type="ARBA" id="ARBA00022884"/>
    </source>
</evidence>
<dbReference type="STRING" id="2060905.A0A2B7WMC7"/>
<dbReference type="AlphaFoldDB" id="A0A2B7WMC7"/>
<gene>
    <name evidence="15" type="ORF">GX51_07126</name>
</gene>
<dbReference type="GO" id="GO:0008380">
    <property type="term" value="P:RNA splicing"/>
    <property type="evidence" value="ECO:0007669"/>
    <property type="project" value="UniProtKB-KW"/>
</dbReference>
<comment type="caution">
    <text evidence="15">The sequence shown here is derived from an EMBL/GenBank/DDBJ whole genome shotgun (WGS) entry which is preliminary data.</text>
</comment>
<dbReference type="Proteomes" id="UP000224080">
    <property type="component" value="Unassembled WGS sequence"/>
</dbReference>
<evidence type="ECO:0000256" key="13">
    <source>
        <dbReference type="SAM" id="MobiDB-lite"/>
    </source>
</evidence>
<evidence type="ECO:0000256" key="4">
    <source>
        <dbReference type="ARBA" id="ARBA00022448"/>
    </source>
</evidence>
<evidence type="ECO:0000256" key="3">
    <source>
        <dbReference type="ARBA" id="ARBA00009548"/>
    </source>
</evidence>
<feature type="compositionally biased region" description="Acidic residues" evidence="13">
    <location>
        <begin position="130"/>
        <end position="146"/>
    </location>
</feature>
<evidence type="ECO:0000256" key="11">
    <source>
        <dbReference type="ARBA" id="ARBA00023187"/>
    </source>
</evidence>
<dbReference type="GO" id="GO:0035145">
    <property type="term" value="C:exon-exon junction complex"/>
    <property type="evidence" value="ECO:0007669"/>
    <property type="project" value="InterPro"/>
</dbReference>
<feature type="region of interest" description="Disordered" evidence="13">
    <location>
        <begin position="423"/>
        <end position="448"/>
    </location>
</feature>
<keyword evidence="5" id="KW-0963">Cytoplasm</keyword>
<evidence type="ECO:0000256" key="2">
    <source>
        <dbReference type="ARBA" id="ARBA00004496"/>
    </source>
</evidence>
<evidence type="ECO:0000313" key="15">
    <source>
        <dbReference type="EMBL" id="PGG97814.1"/>
    </source>
</evidence>
<keyword evidence="12" id="KW-0539">Nucleus</keyword>
<comment type="similarity">
    <text evidence="3">Belongs to the CASC3 family.</text>
</comment>
<accession>A0A2B7WMC7</accession>
<dbReference type="GO" id="GO:0051028">
    <property type="term" value="P:mRNA transport"/>
    <property type="evidence" value="ECO:0007669"/>
    <property type="project" value="UniProtKB-KW"/>
</dbReference>
<feature type="region of interest" description="Disordered" evidence="13">
    <location>
        <begin position="1"/>
        <end position="38"/>
    </location>
</feature>
<feature type="compositionally biased region" description="Basic and acidic residues" evidence="13">
    <location>
        <begin position="27"/>
        <end position="38"/>
    </location>
</feature>
<feature type="region of interest" description="Disordered" evidence="13">
    <location>
        <begin position="357"/>
        <end position="390"/>
    </location>
</feature>
<evidence type="ECO:0000313" key="16">
    <source>
        <dbReference type="Proteomes" id="UP000224080"/>
    </source>
</evidence>
<organism evidence="15 16">
    <name type="scientific">Blastomyces parvus</name>
    <dbReference type="NCBI Taxonomy" id="2060905"/>
    <lineage>
        <taxon>Eukaryota</taxon>
        <taxon>Fungi</taxon>
        <taxon>Dikarya</taxon>
        <taxon>Ascomycota</taxon>
        <taxon>Pezizomycotina</taxon>
        <taxon>Eurotiomycetes</taxon>
        <taxon>Eurotiomycetidae</taxon>
        <taxon>Onygenales</taxon>
        <taxon>Ajellomycetaceae</taxon>
        <taxon>Blastomyces</taxon>
    </lineage>
</organism>
<keyword evidence="6" id="KW-0507">mRNA processing</keyword>
<feature type="compositionally biased region" description="Polar residues" evidence="13">
    <location>
        <begin position="244"/>
        <end position="255"/>
    </location>
</feature>
<dbReference type="OrthoDB" id="5413466at2759"/>
<proteinExistence type="inferred from homology"/>
<feature type="compositionally biased region" description="Basic residues" evidence="13">
    <location>
        <begin position="423"/>
        <end position="433"/>
    </location>
</feature>
<dbReference type="EMBL" id="PDNC01000134">
    <property type="protein sequence ID" value="PGG97814.1"/>
    <property type="molecule type" value="Genomic_DNA"/>
</dbReference>
<keyword evidence="8" id="KW-0810">Translation regulation</keyword>
<dbReference type="InterPro" id="IPR018545">
    <property type="entry name" value="Btz_dom"/>
</dbReference>
<evidence type="ECO:0000256" key="7">
    <source>
        <dbReference type="ARBA" id="ARBA00022816"/>
    </source>
</evidence>
<dbReference type="GO" id="GO:0003729">
    <property type="term" value="F:mRNA binding"/>
    <property type="evidence" value="ECO:0007669"/>
    <property type="project" value="InterPro"/>
</dbReference>
<feature type="compositionally biased region" description="Basic and acidic residues" evidence="13">
    <location>
        <begin position="8"/>
        <end position="18"/>
    </location>
</feature>
<feature type="region of interest" description="Disordered" evidence="13">
    <location>
        <begin position="243"/>
        <end position="273"/>
    </location>
</feature>
<evidence type="ECO:0000259" key="14">
    <source>
        <dbReference type="SMART" id="SM01044"/>
    </source>
</evidence>